<accession>A0ABP7EII5</accession>
<dbReference type="RefSeq" id="WP_345642656.1">
    <property type="nucleotide sequence ID" value="NZ_BAABEP010000006.1"/>
</dbReference>
<comment type="caution">
    <text evidence="3">The sequence shown here is derived from an EMBL/GenBank/DDBJ whole genome shotgun (WGS) entry which is preliminary data.</text>
</comment>
<dbReference type="EMBL" id="BAABEP010000006">
    <property type="protein sequence ID" value="GAA3717632.1"/>
    <property type="molecule type" value="Genomic_DNA"/>
</dbReference>
<dbReference type="NCBIfam" id="TIGR03668">
    <property type="entry name" value="Rv0121_F420"/>
    <property type="match status" value="1"/>
</dbReference>
<keyword evidence="4" id="KW-1185">Reference proteome</keyword>
<dbReference type="InterPro" id="IPR019967">
    <property type="entry name" value="F420-dep_enz_PPOX_Rv0121"/>
</dbReference>
<keyword evidence="1" id="KW-0560">Oxidoreductase</keyword>
<dbReference type="PANTHER" id="PTHR35176:SF2">
    <property type="entry name" value="F420H(2)-DEPENDENT REDUCTASE RV1155"/>
    <property type="match status" value="1"/>
</dbReference>
<feature type="domain" description="Pyridoxamine 5'-phosphate oxidase N-terminal" evidence="2">
    <location>
        <begin position="5"/>
        <end position="102"/>
    </location>
</feature>
<proteinExistence type="predicted"/>
<name>A0ABP7EII5_9ACTN</name>
<evidence type="ECO:0000313" key="4">
    <source>
        <dbReference type="Proteomes" id="UP001499884"/>
    </source>
</evidence>
<evidence type="ECO:0000256" key="1">
    <source>
        <dbReference type="ARBA" id="ARBA00023002"/>
    </source>
</evidence>
<dbReference type="InterPro" id="IPR052019">
    <property type="entry name" value="F420H2_bilvrd_red/Heme_oxyg"/>
</dbReference>
<gene>
    <name evidence="3" type="ORF">GCM10023082_13960</name>
</gene>
<dbReference type="InterPro" id="IPR012349">
    <property type="entry name" value="Split_barrel_FMN-bd"/>
</dbReference>
<dbReference type="InterPro" id="IPR011576">
    <property type="entry name" value="Pyridox_Oxase_N"/>
</dbReference>
<reference evidence="4" key="1">
    <citation type="journal article" date="2019" name="Int. J. Syst. Evol. Microbiol.">
        <title>The Global Catalogue of Microorganisms (GCM) 10K type strain sequencing project: providing services to taxonomists for standard genome sequencing and annotation.</title>
        <authorList>
            <consortium name="The Broad Institute Genomics Platform"/>
            <consortium name="The Broad Institute Genome Sequencing Center for Infectious Disease"/>
            <person name="Wu L."/>
            <person name="Ma J."/>
        </authorList>
    </citation>
    <scope>NUCLEOTIDE SEQUENCE [LARGE SCALE GENOMIC DNA]</scope>
    <source>
        <strain evidence="4">JCM 30846</strain>
    </source>
</reference>
<dbReference type="SUPFAM" id="SSF50475">
    <property type="entry name" value="FMN-binding split barrel"/>
    <property type="match status" value="1"/>
</dbReference>
<dbReference type="Gene3D" id="2.30.110.10">
    <property type="entry name" value="Electron Transport, Fmn-binding Protein, Chain A"/>
    <property type="match status" value="1"/>
</dbReference>
<evidence type="ECO:0000259" key="2">
    <source>
        <dbReference type="Pfam" id="PF01243"/>
    </source>
</evidence>
<protein>
    <submittedName>
        <fullName evidence="3">TIGR03668 family PPOX class F420-dependent oxidoreductase</fullName>
    </submittedName>
</protein>
<dbReference type="Proteomes" id="UP001499884">
    <property type="component" value="Unassembled WGS sequence"/>
</dbReference>
<sequence>MRLTDEEAARRLGAARVLRLATVGPDGAPHQVPATFARYAGPRGDRIAIAVDHKPKRHRDLRRLRNIEAEPRVCALADAYSDDWTRLWWVRADGTARVLYGEDGPPGPEGRAERGPTACEQAERATALDLLVAKYPQYTARRPDGPVIVIDVGKLTGWAYTDPVA</sequence>
<organism evidence="3 4">
    <name type="scientific">Streptomyces tremellae</name>
    <dbReference type="NCBI Taxonomy" id="1124239"/>
    <lineage>
        <taxon>Bacteria</taxon>
        <taxon>Bacillati</taxon>
        <taxon>Actinomycetota</taxon>
        <taxon>Actinomycetes</taxon>
        <taxon>Kitasatosporales</taxon>
        <taxon>Streptomycetaceae</taxon>
        <taxon>Streptomyces</taxon>
    </lineage>
</organism>
<dbReference type="Pfam" id="PF01243">
    <property type="entry name" value="PNPOx_N"/>
    <property type="match status" value="1"/>
</dbReference>
<dbReference type="PANTHER" id="PTHR35176">
    <property type="entry name" value="HEME OXYGENASE HI_0854-RELATED"/>
    <property type="match status" value="1"/>
</dbReference>
<evidence type="ECO:0000313" key="3">
    <source>
        <dbReference type="EMBL" id="GAA3717632.1"/>
    </source>
</evidence>